<dbReference type="EMBL" id="CP034438">
    <property type="protein sequence ID" value="AZN29513.1"/>
    <property type="molecule type" value="Genomic_DNA"/>
</dbReference>
<feature type="transmembrane region" description="Helical" evidence="10">
    <location>
        <begin position="59"/>
        <end position="80"/>
    </location>
</feature>
<accession>A0A3S8Z7T7</accession>
<evidence type="ECO:0000256" key="3">
    <source>
        <dbReference type="ARBA" id="ARBA00022475"/>
    </source>
</evidence>
<gene>
    <name evidence="12" type="ORF">EJO69_03715</name>
</gene>
<evidence type="ECO:0000313" key="12">
    <source>
        <dbReference type="EMBL" id="AZN29513.1"/>
    </source>
</evidence>
<feature type="transmembrane region" description="Helical" evidence="10">
    <location>
        <begin position="13"/>
        <end position="38"/>
    </location>
</feature>
<dbReference type="PANTHER" id="PTHR30619">
    <property type="entry name" value="DNA INTERNALIZATION/COMPETENCE PROTEIN COMEC/REC2"/>
    <property type="match status" value="1"/>
</dbReference>
<dbReference type="PROSITE" id="PS00743">
    <property type="entry name" value="BETA_LACTAMASE_B_1"/>
    <property type="match status" value="1"/>
</dbReference>
<dbReference type="InterPro" id="IPR052159">
    <property type="entry name" value="Competence_DNA_uptake"/>
</dbReference>
<dbReference type="InterPro" id="IPR036866">
    <property type="entry name" value="RibonucZ/Hydroxyglut_hydro"/>
</dbReference>
<keyword evidence="4 10" id="KW-0812">Transmembrane</keyword>
<evidence type="ECO:0000259" key="11">
    <source>
        <dbReference type="SMART" id="SM00849"/>
    </source>
</evidence>
<dbReference type="PANTHER" id="PTHR30619:SF7">
    <property type="entry name" value="BETA-LACTAMASE DOMAIN PROTEIN"/>
    <property type="match status" value="1"/>
</dbReference>
<dbReference type="KEGG" id="fsl:EJO69_03715"/>
<feature type="transmembrane region" description="Helical" evidence="10">
    <location>
        <begin position="268"/>
        <end position="285"/>
    </location>
</feature>
<keyword evidence="7" id="KW-0862">Zinc</keyword>
<dbReference type="Pfam" id="PF03772">
    <property type="entry name" value="Competence"/>
    <property type="match status" value="1"/>
</dbReference>
<feature type="transmembrane region" description="Helical" evidence="10">
    <location>
        <begin position="370"/>
        <end position="388"/>
    </location>
</feature>
<comment type="subcellular location">
    <subcellularLocation>
        <location evidence="2">Cell membrane</location>
        <topology evidence="2">Multi-pass membrane protein</topology>
    </subcellularLocation>
</comment>
<evidence type="ECO:0000256" key="7">
    <source>
        <dbReference type="ARBA" id="ARBA00022833"/>
    </source>
</evidence>
<feature type="domain" description="Metallo-beta-lactamase" evidence="11">
    <location>
        <begin position="513"/>
        <end position="668"/>
    </location>
</feature>
<dbReference type="GO" id="GO:0005886">
    <property type="term" value="C:plasma membrane"/>
    <property type="evidence" value="ECO:0007669"/>
    <property type="project" value="UniProtKB-SubCell"/>
</dbReference>
<evidence type="ECO:0000256" key="2">
    <source>
        <dbReference type="ARBA" id="ARBA00004651"/>
    </source>
</evidence>
<dbReference type="SMART" id="SM00849">
    <property type="entry name" value="Lactamase_B"/>
    <property type="match status" value="1"/>
</dbReference>
<evidence type="ECO:0000256" key="8">
    <source>
        <dbReference type="ARBA" id="ARBA00022989"/>
    </source>
</evidence>
<keyword evidence="8 10" id="KW-1133">Transmembrane helix</keyword>
<dbReference type="GO" id="GO:0008270">
    <property type="term" value="F:zinc ion binding"/>
    <property type="evidence" value="ECO:0007669"/>
    <property type="project" value="InterPro"/>
</dbReference>
<dbReference type="InterPro" id="IPR004477">
    <property type="entry name" value="ComEC_N"/>
</dbReference>
<dbReference type="InterPro" id="IPR035681">
    <property type="entry name" value="ComA-like_MBL"/>
</dbReference>
<reference evidence="12 13" key="1">
    <citation type="submission" date="2018-12" db="EMBL/GenBank/DDBJ databases">
        <title>Complete genome sequence of Flaviflexus salsibiostraticola KCTC 33148.</title>
        <authorList>
            <person name="Bae J.-W."/>
        </authorList>
    </citation>
    <scope>NUCLEOTIDE SEQUENCE [LARGE SCALE GENOMIC DNA]</scope>
    <source>
        <strain evidence="12 13">KCTC 33148</strain>
    </source>
</reference>
<evidence type="ECO:0000256" key="10">
    <source>
        <dbReference type="SAM" id="Phobius"/>
    </source>
</evidence>
<dbReference type="Pfam" id="PF00753">
    <property type="entry name" value="Lactamase_B"/>
    <property type="match status" value="1"/>
</dbReference>
<dbReference type="RefSeq" id="WP_126039383.1">
    <property type="nucleotide sequence ID" value="NZ_CP034438.1"/>
</dbReference>
<evidence type="ECO:0000256" key="9">
    <source>
        <dbReference type="ARBA" id="ARBA00023136"/>
    </source>
</evidence>
<feature type="transmembrane region" description="Helical" evidence="10">
    <location>
        <begin position="400"/>
        <end position="422"/>
    </location>
</feature>
<dbReference type="Proteomes" id="UP000270021">
    <property type="component" value="Chromosome"/>
</dbReference>
<evidence type="ECO:0000256" key="4">
    <source>
        <dbReference type="ARBA" id="ARBA00022692"/>
    </source>
</evidence>
<dbReference type="NCBIfam" id="TIGR00360">
    <property type="entry name" value="ComEC_N-term"/>
    <property type="match status" value="1"/>
</dbReference>
<dbReference type="CDD" id="cd07731">
    <property type="entry name" value="ComA-like_MBL-fold"/>
    <property type="match status" value="1"/>
</dbReference>
<dbReference type="GO" id="GO:0017001">
    <property type="term" value="P:antibiotic catabolic process"/>
    <property type="evidence" value="ECO:0007669"/>
    <property type="project" value="InterPro"/>
</dbReference>
<keyword evidence="13" id="KW-1185">Reference proteome</keyword>
<evidence type="ECO:0000256" key="6">
    <source>
        <dbReference type="ARBA" id="ARBA00022801"/>
    </source>
</evidence>
<evidence type="ECO:0000256" key="1">
    <source>
        <dbReference type="ARBA" id="ARBA00001947"/>
    </source>
</evidence>
<dbReference type="AlphaFoldDB" id="A0A3S8Z7T7"/>
<keyword evidence="3" id="KW-1003">Cell membrane</keyword>
<evidence type="ECO:0000256" key="5">
    <source>
        <dbReference type="ARBA" id="ARBA00022723"/>
    </source>
</evidence>
<keyword evidence="6 12" id="KW-0378">Hydrolase</keyword>
<dbReference type="SUPFAM" id="SSF56281">
    <property type="entry name" value="Metallo-hydrolase/oxidoreductase"/>
    <property type="match status" value="1"/>
</dbReference>
<comment type="cofactor">
    <cofactor evidence="1">
        <name>Zn(2+)</name>
        <dbReference type="ChEBI" id="CHEBI:29105"/>
    </cofactor>
</comment>
<sequence>MSHGDLRILLASAAWWLAAVGTLLEGAGFVITLVLLGAGSLYCTRLVLRHVGRDSGIRYWAPTLAVLAAAAICSAGLTAAHQHLASQGILARLTEEGAVARLEGTITSYPNPAGDCVLRTMRVDRVSGRGETSVAYSSVTLLGGDELLALDLDESIDVFTRLEPTERGSREIAWATIVGDMRVTAPAGPVSRWIAARAAGLSANLSGELPQIQGLVPGLAIGDDSGLPEQHGEALAAVNLTHLTAVSGSHVSMICGLAVALVGRRRRIISVAAAGGVLAALIVATGGQPSVLRAGVMGVVVLAAVWLRRPSSALPALGVSIVVLVAIEPPLALAYGFILSVVSTASIITWARPAAALLAPVLTVPGANLLAVPIVAHLACAPIILLLSETASLWSALANALVAPLVPAGTIFALGGLILATVPAAGPALAWLAARCVSWIDIVAGELSGWPGSGMDGRLVIAVYTAILVVSWLIARTGLRATWILAGAIGLSAHRLVPAPVPDWDIVQCDVGQGAATLVRLDGLVYLVDTGPPESRLGECLSAAGADVDVLILTHLHADHVGGIETALDRGVREIWVGPGMTVQIDGRAEGRPVREVSAGDRFGGLDILWPDGPADCWDESCENDQSVVLRVHLGSRSLLLTGDLEESAQRRLAGRNIAADIVLIPHHGSGNRSDAFVDAVGATLALLSYGENTFGHPAAQTVERYSRSAEILATDGGDIFLRIDE</sequence>
<dbReference type="GO" id="GO:0008800">
    <property type="term" value="F:beta-lactamase activity"/>
    <property type="evidence" value="ECO:0007669"/>
    <property type="project" value="InterPro"/>
</dbReference>
<dbReference type="Gene3D" id="3.60.15.10">
    <property type="entry name" value="Ribonuclease Z/Hydroxyacylglutathione hydrolase-like"/>
    <property type="match status" value="1"/>
</dbReference>
<proteinExistence type="predicted"/>
<evidence type="ECO:0000313" key="13">
    <source>
        <dbReference type="Proteomes" id="UP000270021"/>
    </source>
</evidence>
<dbReference type="InterPro" id="IPR001279">
    <property type="entry name" value="Metallo-B-lactamas"/>
</dbReference>
<feature type="transmembrane region" description="Helical" evidence="10">
    <location>
        <begin position="319"/>
        <end position="350"/>
    </location>
</feature>
<organism evidence="12 13">
    <name type="scientific">Flaviflexus salsibiostraticola</name>
    <dbReference type="NCBI Taxonomy" id="1282737"/>
    <lineage>
        <taxon>Bacteria</taxon>
        <taxon>Bacillati</taxon>
        <taxon>Actinomycetota</taxon>
        <taxon>Actinomycetes</taxon>
        <taxon>Actinomycetales</taxon>
        <taxon>Actinomycetaceae</taxon>
        <taxon>Flaviflexus</taxon>
    </lineage>
</organism>
<feature type="transmembrane region" description="Helical" evidence="10">
    <location>
        <begin position="459"/>
        <end position="475"/>
    </location>
</feature>
<keyword evidence="5" id="KW-0479">Metal-binding</keyword>
<feature type="transmembrane region" description="Helical" evidence="10">
    <location>
        <begin position="240"/>
        <end position="261"/>
    </location>
</feature>
<keyword evidence="9 10" id="KW-0472">Membrane</keyword>
<dbReference type="OrthoDB" id="7177610at2"/>
<dbReference type="InterPro" id="IPR001018">
    <property type="entry name" value="Beta-lactamase_class-B_CS"/>
</dbReference>
<name>A0A3S8Z7T7_9ACTO</name>
<protein>
    <submittedName>
        <fullName evidence="12">MBL fold metallo-hydrolase</fullName>
    </submittedName>
</protein>